<evidence type="ECO:0000256" key="6">
    <source>
        <dbReference type="SAM" id="Phobius"/>
    </source>
</evidence>
<dbReference type="PANTHER" id="PTHR23501">
    <property type="entry name" value="MAJOR FACILITATOR SUPERFAMILY"/>
    <property type="match status" value="1"/>
</dbReference>
<evidence type="ECO:0000313" key="8">
    <source>
        <dbReference type="EMBL" id="ORY10499.1"/>
    </source>
</evidence>
<dbReference type="PANTHER" id="PTHR23501:SF201">
    <property type="entry name" value="MFS AFLATOXIN EFFLUX PUMP"/>
    <property type="match status" value="1"/>
</dbReference>
<evidence type="ECO:0000313" key="9">
    <source>
        <dbReference type="Proteomes" id="UP000193144"/>
    </source>
</evidence>
<evidence type="ECO:0000256" key="5">
    <source>
        <dbReference type="SAM" id="MobiDB-lite"/>
    </source>
</evidence>
<dbReference type="AlphaFoldDB" id="A0A1Y1ZJX2"/>
<evidence type="ECO:0000256" key="1">
    <source>
        <dbReference type="ARBA" id="ARBA00004141"/>
    </source>
</evidence>
<evidence type="ECO:0000256" key="2">
    <source>
        <dbReference type="ARBA" id="ARBA00022692"/>
    </source>
</evidence>
<feature type="transmembrane region" description="Helical" evidence="6">
    <location>
        <begin position="502"/>
        <end position="521"/>
    </location>
</feature>
<dbReference type="GO" id="GO:0005886">
    <property type="term" value="C:plasma membrane"/>
    <property type="evidence" value="ECO:0007669"/>
    <property type="project" value="TreeGrafter"/>
</dbReference>
<dbReference type="Proteomes" id="UP000193144">
    <property type="component" value="Unassembled WGS sequence"/>
</dbReference>
<evidence type="ECO:0000256" key="4">
    <source>
        <dbReference type="ARBA" id="ARBA00023136"/>
    </source>
</evidence>
<dbReference type="InterPro" id="IPR011701">
    <property type="entry name" value="MFS"/>
</dbReference>
<feature type="transmembrane region" description="Helical" evidence="6">
    <location>
        <begin position="337"/>
        <end position="357"/>
    </location>
</feature>
<feature type="region of interest" description="Disordered" evidence="5">
    <location>
        <begin position="528"/>
        <end position="552"/>
    </location>
</feature>
<feature type="transmembrane region" description="Helical" evidence="6">
    <location>
        <begin position="129"/>
        <end position="154"/>
    </location>
</feature>
<feature type="domain" description="Major facilitator superfamily (MFS) profile" evidence="7">
    <location>
        <begin position="39"/>
        <end position="523"/>
    </location>
</feature>
<feature type="transmembrane region" description="Helical" evidence="6">
    <location>
        <begin position="304"/>
        <end position="325"/>
    </location>
</feature>
<feature type="transmembrane region" description="Helical" evidence="6">
    <location>
        <begin position="263"/>
        <end position="283"/>
    </location>
</feature>
<feature type="transmembrane region" description="Helical" evidence="6">
    <location>
        <begin position="192"/>
        <end position="212"/>
    </location>
</feature>
<feature type="transmembrane region" description="Helical" evidence="6">
    <location>
        <begin position="394"/>
        <end position="413"/>
    </location>
</feature>
<dbReference type="SUPFAM" id="SSF103473">
    <property type="entry name" value="MFS general substrate transporter"/>
    <property type="match status" value="1"/>
</dbReference>
<dbReference type="CDD" id="cd17502">
    <property type="entry name" value="MFS_Azr1_MDR_like"/>
    <property type="match status" value="1"/>
</dbReference>
<evidence type="ECO:0000259" key="7">
    <source>
        <dbReference type="PROSITE" id="PS50850"/>
    </source>
</evidence>
<dbReference type="FunFam" id="1.20.1250.20:FF:000196">
    <property type="entry name" value="MFS toxin efflux pump (AflT)"/>
    <property type="match status" value="1"/>
</dbReference>
<keyword evidence="2 6" id="KW-0812">Transmembrane</keyword>
<feature type="transmembrane region" description="Helical" evidence="6">
    <location>
        <begin position="74"/>
        <end position="92"/>
    </location>
</feature>
<dbReference type="FunFam" id="1.20.1720.10:FF:000012">
    <property type="entry name" value="MFS toxin efflux pump (AflT)"/>
    <property type="match status" value="1"/>
</dbReference>
<reference evidence="8 9" key="1">
    <citation type="submission" date="2016-07" db="EMBL/GenBank/DDBJ databases">
        <title>Pervasive Adenine N6-methylation of Active Genes in Fungi.</title>
        <authorList>
            <consortium name="DOE Joint Genome Institute"/>
            <person name="Mondo S.J."/>
            <person name="Dannebaum R.O."/>
            <person name="Kuo R.C."/>
            <person name="Labutti K."/>
            <person name="Haridas S."/>
            <person name="Kuo A."/>
            <person name="Salamov A."/>
            <person name="Ahrendt S.R."/>
            <person name="Lipzen A."/>
            <person name="Sullivan W."/>
            <person name="Andreopoulos W.B."/>
            <person name="Clum A."/>
            <person name="Lindquist E."/>
            <person name="Daum C."/>
            <person name="Ramamoorthy G.K."/>
            <person name="Gryganskyi A."/>
            <person name="Culley D."/>
            <person name="Magnuson J.K."/>
            <person name="James T.Y."/>
            <person name="O'Malley M.A."/>
            <person name="Stajich J.E."/>
            <person name="Spatafora J.W."/>
            <person name="Visel A."/>
            <person name="Grigoriev I.V."/>
        </authorList>
    </citation>
    <scope>NUCLEOTIDE SEQUENCE [LARGE SCALE GENOMIC DNA]</scope>
    <source>
        <strain evidence="8 9">CBS 115471</strain>
    </source>
</reference>
<gene>
    <name evidence="8" type="ORF">BCR34DRAFT_349359</name>
</gene>
<comment type="caution">
    <text evidence="8">The sequence shown here is derived from an EMBL/GenBank/DDBJ whole genome shotgun (WGS) entry which is preliminary data.</text>
</comment>
<dbReference type="GO" id="GO:0022857">
    <property type="term" value="F:transmembrane transporter activity"/>
    <property type="evidence" value="ECO:0007669"/>
    <property type="project" value="InterPro"/>
</dbReference>
<dbReference type="Pfam" id="PF07690">
    <property type="entry name" value="MFS_1"/>
    <property type="match status" value="1"/>
</dbReference>
<feature type="transmembrane region" description="Helical" evidence="6">
    <location>
        <begin position="425"/>
        <end position="451"/>
    </location>
</feature>
<organism evidence="8 9">
    <name type="scientific">Clohesyomyces aquaticus</name>
    <dbReference type="NCBI Taxonomy" id="1231657"/>
    <lineage>
        <taxon>Eukaryota</taxon>
        <taxon>Fungi</taxon>
        <taxon>Dikarya</taxon>
        <taxon>Ascomycota</taxon>
        <taxon>Pezizomycotina</taxon>
        <taxon>Dothideomycetes</taxon>
        <taxon>Pleosporomycetidae</taxon>
        <taxon>Pleosporales</taxon>
        <taxon>Lindgomycetaceae</taxon>
        <taxon>Clohesyomyces</taxon>
    </lineage>
</organism>
<keyword evidence="4 6" id="KW-0472">Membrane</keyword>
<feature type="transmembrane region" description="Helical" evidence="6">
    <location>
        <begin position="233"/>
        <end position="251"/>
    </location>
</feature>
<feature type="transmembrane region" description="Helical" evidence="6">
    <location>
        <begin position="161"/>
        <end position="180"/>
    </location>
</feature>
<feature type="transmembrane region" description="Helical" evidence="6">
    <location>
        <begin position="36"/>
        <end position="62"/>
    </location>
</feature>
<dbReference type="InterPro" id="IPR020846">
    <property type="entry name" value="MFS_dom"/>
</dbReference>
<comment type="subcellular location">
    <subcellularLocation>
        <location evidence="1">Membrane</location>
        <topology evidence="1">Multi-pass membrane protein</topology>
    </subcellularLocation>
</comment>
<name>A0A1Y1ZJX2_9PLEO</name>
<feature type="transmembrane region" description="Helical" evidence="6">
    <location>
        <begin position="104"/>
        <end position="123"/>
    </location>
</feature>
<dbReference type="EMBL" id="MCFA01000072">
    <property type="protein sequence ID" value="ORY10499.1"/>
    <property type="molecule type" value="Genomic_DNA"/>
</dbReference>
<protein>
    <submittedName>
        <fullName evidence="8">Major facilitator superfamily domain-containing protein</fullName>
    </submittedName>
</protein>
<accession>A0A1Y1ZJX2</accession>
<dbReference type="InterPro" id="IPR036259">
    <property type="entry name" value="MFS_trans_sf"/>
</dbReference>
<feature type="transmembrane region" description="Helical" evidence="6">
    <location>
        <begin position="364"/>
        <end position="382"/>
    </location>
</feature>
<evidence type="ECO:0000256" key="3">
    <source>
        <dbReference type="ARBA" id="ARBA00022989"/>
    </source>
</evidence>
<proteinExistence type="predicted"/>
<feature type="compositionally biased region" description="Basic and acidic residues" evidence="5">
    <location>
        <begin position="528"/>
        <end position="538"/>
    </location>
</feature>
<keyword evidence="9" id="KW-1185">Reference proteome</keyword>
<dbReference type="Gene3D" id="1.20.1720.10">
    <property type="entry name" value="Multidrug resistance protein D"/>
    <property type="match status" value="1"/>
</dbReference>
<dbReference type="OrthoDB" id="10021397at2759"/>
<dbReference type="Gene3D" id="1.20.1250.20">
    <property type="entry name" value="MFS general substrate transporter like domains"/>
    <property type="match status" value="1"/>
</dbReference>
<dbReference type="PROSITE" id="PS50850">
    <property type="entry name" value="MFS"/>
    <property type="match status" value="1"/>
</dbReference>
<sequence>MSAPKISNEGSAASANHEIEEAKAEVQEEYPKGLKLAVIITAVMAALFLVALDRTIIATAVPRITDQFHSLDDISWYAGAYLITSCATQLFWGRIYTFYNTKTVCLTSIGIFEIGSVLCGAAPTSTAFIIGRAIAGIGSAGIFSGTTVIVARIVPLQKRPIYMAMNGMIFGVSSIIGPLLGGAFTDKVSWRWCFYINLPIGGVSFAIMVAFLKIKSTHVKAPFARQLIRLDPLGTLIFLPSMICILLALQWGGVTYPWNSGRIIALFVVGSLALIAFITVQIWRQEDATIPPRIAKQRSVAAGTFFSALVGGAMITMLYSIAIWFQAVKGTTAVKSGINSIPMVLSLVLGAIISGGNVRRKGRYVPWMYVSATFMSIGAGLITTWKPDTNHQKWIGYQVLFGFGIGVGMQQGSMAAQNVLKQADVAIGVSMMFFANSFGGAIFITTAQTVFDNHLSTHLSQIQGLDVGSVIHNGATELRKMVPADKLAQVLAIYNDALRKEFIVATAAAACMILGAVAMEWRKIEVAQKPKKEKKVPEDAAAGVEKPASEEV</sequence>
<keyword evidence="3 6" id="KW-1133">Transmembrane helix</keyword>